<evidence type="ECO:0000256" key="19">
    <source>
        <dbReference type="ARBA" id="ARBA00029943"/>
    </source>
</evidence>
<dbReference type="EC" id="6.5.1.1" evidence="2"/>
<dbReference type="Proteomes" id="UP000307380">
    <property type="component" value="Unassembled WGS sequence"/>
</dbReference>
<dbReference type="GO" id="GO:0004527">
    <property type="term" value="F:exonuclease activity"/>
    <property type="evidence" value="ECO:0007669"/>
    <property type="project" value="UniProtKB-KW"/>
</dbReference>
<keyword evidence="8" id="KW-0547">Nucleotide-binding</keyword>
<keyword evidence="6" id="KW-0540">Nuclease</keyword>
<dbReference type="PROSITE" id="PS50160">
    <property type="entry name" value="DNA_LIGASE_A3"/>
    <property type="match status" value="1"/>
</dbReference>
<dbReference type="EMBL" id="SSSN01000003">
    <property type="protein sequence ID" value="THG34931.1"/>
    <property type="molecule type" value="Genomic_DNA"/>
</dbReference>
<keyword evidence="15" id="KW-0233">DNA recombination</keyword>
<dbReference type="PANTHER" id="PTHR42705:SF2">
    <property type="entry name" value="BIFUNCTIONAL NON-HOMOLOGOUS END JOINING PROTEIN LIGD"/>
    <property type="match status" value="1"/>
</dbReference>
<dbReference type="Pfam" id="PF01068">
    <property type="entry name" value="DNA_ligase_A_M"/>
    <property type="match status" value="1"/>
</dbReference>
<dbReference type="Pfam" id="PF04679">
    <property type="entry name" value="DNA_ligase_A_C"/>
    <property type="match status" value="1"/>
</dbReference>
<dbReference type="Pfam" id="PF13298">
    <property type="entry name" value="LigD_N"/>
    <property type="match status" value="1"/>
</dbReference>
<dbReference type="AlphaFoldDB" id="A0A4S4FX99"/>
<dbReference type="InterPro" id="IPR012340">
    <property type="entry name" value="NA-bd_OB-fold"/>
</dbReference>
<keyword evidence="17" id="KW-0464">Manganese</keyword>
<evidence type="ECO:0000256" key="9">
    <source>
        <dbReference type="ARBA" id="ARBA00022763"/>
    </source>
</evidence>
<dbReference type="InterPro" id="IPR012309">
    <property type="entry name" value="DNA_ligase_ATP-dep_C"/>
</dbReference>
<keyword evidence="18" id="KW-0511">Multifunctional enzyme</keyword>
<evidence type="ECO:0000256" key="7">
    <source>
        <dbReference type="ARBA" id="ARBA00022723"/>
    </source>
</evidence>
<evidence type="ECO:0000256" key="13">
    <source>
        <dbReference type="ARBA" id="ARBA00022932"/>
    </source>
</evidence>
<name>A0A4S4FX99_9MICO</name>
<dbReference type="InterPro" id="IPR016059">
    <property type="entry name" value="DNA_ligase_ATP-dep_CS"/>
</dbReference>
<evidence type="ECO:0000256" key="3">
    <source>
        <dbReference type="ARBA" id="ARBA00022598"/>
    </source>
</evidence>
<dbReference type="Gene3D" id="3.30.1490.70">
    <property type="match status" value="1"/>
</dbReference>
<keyword evidence="11" id="KW-0269">Exonuclease</keyword>
<dbReference type="InterPro" id="IPR052171">
    <property type="entry name" value="NHEJ_LigD"/>
</dbReference>
<evidence type="ECO:0000259" key="23">
    <source>
        <dbReference type="PROSITE" id="PS50160"/>
    </source>
</evidence>
<keyword evidence="10" id="KW-0378">Hydrolase</keyword>
<dbReference type="NCBIfam" id="TIGR02779">
    <property type="entry name" value="NHEJ_ligase_lig"/>
    <property type="match status" value="1"/>
</dbReference>
<dbReference type="GO" id="GO:0003677">
    <property type="term" value="F:DNA binding"/>
    <property type="evidence" value="ECO:0007669"/>
    <property type="project" value="UniProtKB-KW"/>
</dbReference>
<evidence type="ECO:0000256" key="2">
    <source>
        <dbReference type="ARBA" id="ARBA00012727"/>
    </source>
</evidence>
<keyword evidence="5" id="KW-0548">Nucleotidyltransferase</keyword>
<dbReference type="RefSeq" id="WP_136421844.1">
    <property type="nucleotide sequence ID" value="NZ_SSSN01000003.1"/>
</dbReference>
<dbReference type="GO" id="GO:0006281">
    <property type="term" value="P:DNA repair"/>
    <property type="evidence" value="ECO:0007669"/>
    <property type="project" value="UniProtKB-KW"/>
</dbReference>
<evidence type="ECO:0000256" key="21">
    <source>
        <dbReference type="ARBA" id="ARBA00049981"/>
    </source>
</evidence>
<keyword evidence="14" id="KW-0238">DNA-binding</keyword>
<comment type="catalytic activity">
    <reaction evidence="20">
        <text>ATP + (deoxyribonucleotide)n-3'-hydroxyl + 5'-phospho-(deoxyribonucleotide)m = (deoxyribonucleotide)n+m + AMP + diphosphate.</text>
        <dbReference type="EC" id="6.5.1.1"/>
    </reaction>
</comment>
<evidence type="ECO:0000256" key="17">
    <source>
        <dbReference type="ARBA" id="ARBA00023211"/>
    </source>
</evidence>
<evidence type="ECO:0000256" key="20">
    <source>
        <dbReference type="ARBA" id="ARBA00034003"/>
    </source>
</evidence>
<dbReference type="SUPFAM" id="SSF50249">
    <property type="entry name" value="Nucleic acid-binding proteins"/>
    <property type="match status" value="1"/>
</dbReference>
<keyword evidence="3 24" id="KW-0436">Ligase</keyword>
<dbReference type="PROSITE" id="PS00333">
    <property type="entry name" value="DNA_LIGASE_A2"/>
    <property type="match status" value="1"/>
</dbReference>
<evidence type="ECO:0000256" key="15">
    <source>
        <dbReference type="ARBA" id="ARBA00023172"/>
    </source>
</evidence>
<evidence type="ECO:0000256" key="18">
    <source>
        <dbReference type="ARBA" id="ARBA00023268"/>
    </source>
</evidence>
<dbReference type="InterPro" id="IPR014145">
    <property type="entry name" value="LigD_pol_dom"/>
</dbReference>
<keyword evidence="16" id="KW-0234">DNA repair</keyword>
<sequence length="819" mass="89204">MAKKATAQVVSVEGHRLKVSSLDKVLYPATGTTKADVLRYYAQIAPVLIPHTTHRPATRKRWVHGVGTADAPGAVFFQKDIGGGVPEWVPRAVIEHSDGPKTYPLVDNSAVLAWLAQIAALEIHVPQWRFSHDGERRNPDRLVLDLDPGEGTGLSECVEVARIARGILTDMGLDPMPVTSGSKGIHLYAAIDGRQTSDQVSAVAHELARALEADHPDLIVSDMKKSLRTGKVLVDWSQNNGSKTTIAPYSLRGRLRPSVAAPRTWEELDSPSLAQLEFEEVLERVARSGDPAAGIEGAPPTATDAEGRERITAAPIDDRLATYRSMRDASKTPEPVPAERAVATEGRSFVIQEHHARRLHYDFRLERDGVLVSWALPRGVPTDAGRNHLAVQTEDHPLAYGTFEGTIPGGEYGAGTVRIWDAGTYELEKWRDDEVIATLHGEAAGGLGEPVRVALIRTSRGASDGKSQWLIHRMKDQMRPEQEREYPSSQKPAAHEAMLARPGTLDALDAGTEWAVEMKWDGIRALVAVRDGHVSLVTRNGIDVTPRYPEITAAAAAFRPATGVYDGEIVAPDASGRPDFGLLQERMGLTKPAEVRVAAARRPVRLFLFDALEVDGESIVRLPYRDRRERLLESIVQEPNAVIVVPDAFDGDVAAALETSRTLGLEGVMAKDASSRYEEGRRSGAWVKIKHTTTQEVVIGGWRPGKGRRAATIGSLLVGIPGPSGLDYVGRVGTGFSDGDLERITEALRPLSRSTSPFVDVPAAESRDAQWVRASIVGEVEFGEWTRSGVLRHPVWRGLRPDKNPEQVLREEPAAQGEG</sequence>
<dbReference type="PROSITE" id="PS00697">
    <property type="entry name" value="DNA_LIGASE_A1"/>
    <property type="match status" value="1"/>
</dbReference>
<dbReference type="NCBIfam" id="TIGR02778">
    <property type="entry name" value="ligD_pol"/>
    <property type="match status" value="1"/>
</dbReference>
<comment type="caution">
    <text evidence="24">The sequence shown here is derived from an EMBL/GenBank/DDBJ whole genome shotgun (WGS) entry which is preliminary data.</text>
</comment>
<keyword evidence="25" id="KW-1185">Reference proteome</keyword>
<dbReference type="OrthoDB" id="9802472at2"/>
<evidence type="ECO:0000313" key="24">
    <source>
        <dbReference type="EMBL" id="THG34931.1"/>
    </source>
</evidence>
<dbReference type="CDD" id="cd07971">
    <property type="entry name" value="OBF_DNA_ligase_LigD"/>
    <property type="match status" value="1"/>
</dbReference>
<protein>
    <recommendedName>
        <fullName evidence="2">DNA ligase (ATP)</fullName>
        <ecNumber evidence="2">6.5.1.1</ecNumber>
    </recommendedName>
    <alternativeName>
        <fullName evidence="19">NHEJ DNA polymerase</fullName>
    </alternativeName>
</protein>
<evidence type="ECO:0000256" key="4">
    <source>
        <dbReference type="ARBA" id="ARBA00022679"/>
    </source>
</evidence>
<dbReference type="GO" id="GO:0046872">
    <property type="term" value="F:metal ion binding"/>
    <property type="evidence" value="ECO:0007669"/>
    <property type="project" value="UniProtKB-KW"/>
</dbReference>
<evidence type="ECO:0000256" key="16">
    <source>
        <dbReference type="ARBA" id="ARBA00023204"/>
    </source>
</evidence>
<organism evidence="24 25">
    <name type="scientific">Orlajensenia flava</name>
    <dbReference type="NCBI Taxonomy" id="2565934"/>
    <lineage>
        <taxon>Bacteria</taxon>
        <taxon>Bacillati</taxon>
        <taxon>Actinomycetota</taxon>
        <taxon>Actinomycetes</taxon>
        <taxon>Micrococcales</taxon>
        <taxon>Microbacteriaceae</taxon>
        <taxon>Orlajensenia</taxon>
    </lineage>
</organism>
<dbReference type="NCBIfam" id="NF007210">
    <property type="entry name" value="PRK09632.1"/>
    <property type="match status" value="1"/>
</dbReference>
<dbReference type="CDD" id="cd07906">
    <property type="entry name" value="Adenylation_DNA_ligase_LigD_LigC"/>
    <property type="match status" value="1"/>
</dbReference>
<evidence type="ECO:0000256" key="6">
    <source>
        <dbReference type="ARBA" id="ARBA00022722"/>
    </source>
</evidence>
<dbReference type="InterPro" id="IPR012310">
    <property type="entry name" value="DNA_ligase_ATP-dep_cent"/>
</dbReference>
<dbReference type="Gene3D" id="3.30.470.30">
    <property type="entry name" value="DNA ligase/mRNA capping enzyme"/>
    <property type="match status" value="1"/>
</dbReference>
<dbReference type="Gene3D" id="3.90.920.10">
    <property type="entry name" value="DNA primase, PRIM domain"/>
    <property type="match status" value="1"/>
</dbReference>
<keyword evidence="13" id="KW-0239">DNA-directed DNA polymerase</keyword>
<dbReference type="GO" id="GO:0006310">
    <property type="term" value="P:DNA recombination"/>
    <property type="evidence" value="ECO:0007669"/>
    <property type="project" value="UniProtKB-KW"/>
</dbReference>
<evidence type="ECO:0000256" key="5">
    <source>
        <dbReference type="ARBA" id="ARBA00022695"/>
    </source>
</evidence>
<evidence type="ECO:0000256" key="1">
    <source>
        <dbReference type="ARBA" id="ARBA00001936"/>
    </source>
</evidence>
<proteinExistence type="inferred from homology"/>
<dbReference type="PANTHER" id="PTHR42705">
    <property type="entry name" value="BIFUNCTIONAL NON-HOMOLOGOUS END JOINING PROTEIN LIGD"/>
    <property type="match status" value="1"/>
</dbReference>
<dbReference type="InterPro" id="IPR033649">
    <property type="entry name" value="MtLigD_Pol-like"/>
</dbReference>
<evidence type="ECO:0000256" key="11">
    <source>
        <dbReference type="ARBA" id="ARBA00022839"/>
    </source>
</evidence>
<keyword evidence="9" id="KW-0227">DNA damage</keyword>
<dbReference type="CDD" id="cd04863">
    <property type="entry name" value="MtLigD_Pol_like"/>
    <property type="match status" value="1"/>
</dbReference>
<reference evidence="24 25" key="1">
    <citation type="submission" date="2019-04" db="EMBL/GenBank/DDBJ databases">
        <authorList>
            <person name="Jiang L."/>
        </authorList>
    </citation>
    <scope>NUCLEOTIDE SEQUENCE [LARGE SCALE GENOMIC DNA]</scope>
    <source>
        <strain evidence="24 25">YIM 131861</strain>
    </source>
</reference>
<dbReference type="Pfam" id="PF21686">
    <property type="entry name" value="LigD_Prim-Pol"/>
    <property type="match status" value="1"/>
</dbReference>
<dbReference type="Gene3D" id="2.40.50.140">
    <property type="entry name" value="Nucleic acid-binding proteins"/>
    <property type="match status" value="1"/>
</dbReference>
<gene>
    <name evidence="24" type="ORF">E6C70_02275</name>
</gene>
<dbReference type="GO" id="GO:0005524">
    <property type="term" value="F:ATP binding"/>
    <property type="evidence" value="ECO:0007669"/>
    <property type="project" value="UniProtKB-KW"/>
</dbReference>
<dbReference type="SUPFAM" id="SSF56091">
    <property type="entry name" value="DNA ligase/mRNA capping enzyme, catalytic domain"/>
    <property type="match status" value="1"/>
</dbReference>
<evidence type="ECO:0000256" key="8">
    <source>
        <dbReference type="ARBA" id="ARBA00022741"/>
    </source>
</evidence>
<dbReference type="GO" id="GO:0003887">
    <property type="term" value="F:DNA-directed DNA polymerase activity"/>
    <property type="evidence" value="ECO:0007669"/>
    <property type="project" value="UniProtKB-KW"/>
</dbReference>
<evidence type="ECO:0000256" key="12">
    <source>
        <dbReference type="ARBA" id="ARBA00022840"/>
    </source>
</evidence>
<accession>A0A4S4FX99</accession>
<keyword evidence="4" id="KW-0808">Transferase</keyword>
<comment type="similarity">
    <text evidence="22">In the N-terminal section; belongs to the LigD polymerase family.</text>
</comment>
<dbReference type="InterPro" id="IPR014144">
    <property type="entry name" value="LigD_PE_domain"/>
</dbReference>
<dbReference type="GO" id="GO:0003910">
    <property type="term" value="F:DNA ligase (ATP) activity"/>
    <property type="evidence" value="ECO:0007669"/>
    <property type="project" value="UniProtKB-EC"/>
</dbReference>
<comment type="cofactor">
    <cofactor evidence="1">
        <name>Mn(2+)</name>
        <dbReference type="ChEBI" id="CHEBI:29035"/>
    </cofactor>
</comment>
<evidence type="ECO:0000256" key="14">
    <source>
        <dbReference type="ARBA" id="ARBA00023125"/>
    </source>
</evidence>
<dbReference type="NCBIfam" id="TIGR02777">
    <property type="entry name" value="LigD_PE_dom"/>
    <property type="match status" value="1"/>
</dbReference>
<feature type="domain" description="ATP-dependent DNA ligase family profile" evidence="23">
    <location>
        <begin position="597"/>
        <end position="719"/>
    </location>
</feature>
<dbReference type="InterPro" id="IPR014146">
    <property type="entry name" value="LigD_ligase_dom"/>
</dbReference>
<evidence type="ECO:0000256" key="10">
    <source>
        <dbReference type="ARBA" id="ARBA00022801"/>
    </source>
</evidence>
<keyword evidence="12" id="KW-0067">ATP-binding</keyword>
<comment type="similarity">
    <text evidence="21">In the C-terminal section; belongs to the ATP-dependent DNA ligase family.</text>
</comment>
<evidence type="ECO:0000313" key="25">
    <source>
        <dbReference type="Proteomes" id="UP000307380"/>
    </source>
</evidence>
<evidence type="ECO:0000256" key="22">
    <source>
        <dbReference type="ARBA" id="ARBA00049990"/>
    </source>
</evidence>
<keyword evidence="7" id="KW-0479">Metal-binding</keyword>